<organism evidence="1 2">
    <name type="scientific">Pistacia atlantica</name>
    <dbReference type="NCBI Taxonomy" id="434234"/>
    <lineage>
        <taxon>Eukaryota</taxon>
        <taxon>Viridiplantae</taxon>
        <taxon>Streptophyta</taxon>
        <taxon>Embryophyta</taxon>
        <taxon>Tracheophyta</taxon>
        <taxon>Spermatophyta</taxon>
        <taxon>Magnoliopsida</taxon>
        <taxon>eudicotyledons</taxon>
        <taxon>Gunneridae</taxon>
        <taxon>Pentapetalae</taxon>
        <taxon>rosids</taxon>
        <taxon>malvids</taxon>
        <taxon>Sapindales</taxon>
        <taxon>Anacardiaceae</taxon>
        <taxon>Pistacia</taxon>
    </lineage>
</organism>
<evidence type="ECO:0000313" key="1">
    <source>
        <dbReference type="EMBL" id="KAJ0089533.1"/>
    </source>
</evidence>
<sequence>MMLVSLGEGCWEEEKTALLQLKHFLPDPYGLLYNWVENSECCRWEMVECDNITGRFIALDLSSIRNWKLGEWYLNASLFSPFQQLQSLDLSFNNISGCIENEGQLSYSLPLYYFYI</sequence>
<dbReference type="EMBL" id="CM047904">
    <property type="protein sequence ID" value="KAJ0089533.1"/>
    <property type="molecule type" value="Genomic_DNA"/>
</dbReference>
<accession>A0ACC1AS94</accession>
<gene>
    <name evidence="1" type="ORF">Patl1_14657</name>
</gene>
<dbReference type="Proteomes" id="UP001164250">
    <property type="component" value="Chromosome 8"/>
</dbReference>
<keyword evidence="2" id="KW-1185">Reference proteome</keyword>
<reference evidence="2" key="1">
    <citation type="journal article" date="2023" name="G3 (Bethesda)">
        <title>Genome assembly and association tests identify interacting loci associated with vigor, precocity, and sex in interspecific pistachio rootstocks.</title>
        <authorList>
            <person name="Palmer W."/>
            <person name="Jacygrad E."/>
            <person name="Sagayaradj S."/>
            <person name="Cavanaugh K."/>
            <person name="Han R."/>
            <person name="Bertier L."/>
            <person name="Beede B."/>
            <person name="Kafkas S."/>
            <person name="Golino D."/>
            <person name="Preece J."/>
            <person name="Michelmore R."/>
        </authorList>
    </citation>
    <scope>NUCLEOTIDE SEQUENCE [LARGE SCALE GENOMIC DNA]</scope>
</reference>
<comment type="caution">
    <text evidence="1">The sequence shown here is derived from an EMBL/GenBank/DDBJ whole genome shotgun (WGS) entry which is preliminary data.</text>
</comment>
<name>A0ACC1AS94_9ROSI</name>
<proteinExistence type="predicted"/>
<evidence type="ECO:0000313" key="2">
    <source>
        <dbReference type="Proteomes" id="UP001164250"/>
    </source>
</evidence>
<protein>
    <submittedName>
        <fullName evidence="1">Uncharacterized protein</fullName>
    </submittedName>
</protein>